<keyword evidence="1 4" id="KW-0889">Transcription antitermination</keyword>
<dbReference type="PANTHER" id="PTHR30265">
    <property type="entry name" value="RHO-INTERACTING TRANSCRIPTION TERMINATION FACTOR NUSG"/>
    <property type="match status" value="1"/>
</dbReference>
<dbReference type="GO" id="GO:0006354">
    <property type="term" value="P:DNA-templated transcription elongation"/>
    <property type="evidence" value="ECO:0007669"/>
    <property type="project" value="InterPro"/>
</dbReference>
<sequence>MKRWYLLYCKRGDQSRAKMHLENQGVECFYPEIEIEKILRGKRQKVKEPLFPSYMFVRFDFEKGPTFTSVRSTRGVVDFVRFGAQPKELEGDLVYQLKVLEQHESSASAQNIPEKGQVVRVKGGQFSGIDAIYQESDGETRSIMLVKMISQTIPMSIDNKHLELD</sequence>
<comment type="function">
    <text evidence="4">Enhances distal genes transcription elongation in a specialized subset of operons that encode extracytoplasmic components.</text>
</comment>
<protein>
    <recommendedName>
        <fullName evidence="4">Transcription antitermination protein RfaH</fullName>
    </recommendedName>
</protein>
<evidence type="ECO:0000256" key="1">
    <source>
        <dbReference type="ARBA" id="ARBA00022814"/>
    </source>
</evidence>
<gene>
    <name evidence="4 7" type="primary">rfaH</name>
    <name evidence="7" type="ORF">L9X51_09220</name>
    <name evidence="6" type="ORF">VAE063_950389</name>
</gene>
<dbReference type="GO" id="GO:0001073">
    <property type="term" value="F:transcription antitermination factor activity, DNA binding"/>
    <property type="evidence" value="ECO:0007669"/>
    <property type="project" value="UniProtKB-UniRule"/>
</dbReference>
<evidence type="ECO:0000256" key="4">
    <source>
        <dbReference type="HAMAP-Rule" id="MF_00951"/>
    </source>
</evidence>
<proteinExistence type="inferred from homology"/>
<keyword evidence="4" id="KW-0238">DNA-binding</keyword>
<dbReference type="Proteomes" id="UP001140978">
    <property type="component" value="Unassembled WGS sequence"/>
</dbReference>
<keyword evidence="2 4" id="KW-0805">Transcription regulation</keyword>
<evidence type="ECO:0000259" key="5">
    <source>
        <dbReference type="SMART" id="SM00738"/>
    </source>
</evidence>
<keyword evidence="3 4" id="KW-0804">Transcription</keyword>
<organism evidence="7 8">
    <name type="scientific">Vibrio aestuarianus</name>
    <dbReference type="NCBI Taxonomy" id="28171"/>
    <lineage>
        <taxon>Bacteria</taxon>
        <taxon>Pseudomonadati</taxon>
        <taxon>Pseudomonadota</taxon>
        <taxon>Gammaproteobacteria</taxon>
        <taxon>Vibrionales</taxon>
        <taxon>Vibrionaceae</taxon>
        <taxon>Vibrio</taxon>
    </lineage>
</organism>
<dbReference type="GeneID" id="79917937"/>
<dbReference type="SUPFAM" id="SSF82679">
    <property type="entry name" value="N-utilization substance G protein NusG, N-terminal domain"/>
    <property type="match status" value="1"/>
</dbReference>
<evidence type="ECO:0000313" key="7">
    <source>
        <dbReference type="EMBL" id="MDE1346610.1"/>
    </source>
</evidence>
<dbReference type="CDD" id="cd09892">
    <property type="entry name" value="NGN_SP_RfaH"/>
    <property type="match status" value="1"/>
</dbReference>
<evidence type="ECO:0000256" key="2">
    <source>
        <dbReference type="ARBA" id="ARBA00023015"/>
    </source>
</evidence>
<evidence type="ECO:0000313" key="9">
    <source>
        <dbReference type="Proteomes" id="UP001152658"/>
    </source>
</evidence>
<dbReference type="HAMAP" id="MF_00951">
    <property type="entry name" value="RfaH"/>
    <property type="match status" value="1"/>
</dbReference>
<dbReference type="EMBL" id="JAKNAX010000019">
    <property type="protein sequence ID" value="MDE1346610.1"/>
    <property type="molecule type" value="Genomic_DNA"/>
</dbReference>
<dbReference type="Proteomes" id="UP001152658">
    <property type="component" value="Unassembled WGS sequence"/>
</dbReference>
<name>A0A7X6N8W1_9VIBR</name>
<evidence type="ECO:0000256" key="3">
    <source>
        <dbReference type="ARBA" id="ARBA00023163"/>
    </source>
</evidence>
<comment type="similarity">
    <text evidence="4">Belongs to the RfaH family.</text>
</comment>
<dbReference type="Pfam" id="PF02357">
    <property type="entry name" value="NusG"/>
    <property type="match status" value="1"/>
</dbReference>
<dbReference type="InterPro" id="IPR006645">
    <property type="entry name" value="NGN-like_dom"/>
</dbReference>
<dbReference type="InterPro" id="IPR043425">
    <property type="entry name" value="NusG-like"/>
</dbReference>
<feature type="domain" description="NusG-like N-terminal" evidence="5">
    <location>
        <begin position="1"/>
        <end position="101"/>
    </location>
</feature>
<dbReference type="NCBIfam" id="TIGR01955">
    <property type="entry name" value="RfaH"/>
    <property type="match status" value="1"/>
</dbReference>
<dbReference type="GO" id="GO:0005829">
    <property type="term" value="C:cytosol"/>
    <property type="evidence" value="ECO:0007669"/>
    <property type="project" value="TreeGrafter"/>
</dbReference>
<dbReference type="RefSeq" id="WP_053310237.1">
    <property type="nucleotide sequence ID" value="NZ_CALYLA010000019.1"/>
</dbReference>
<dbReference type="InterPro" id="IPR010215">
    <property type="entry name" value="Transcription_antiterm_RfaH"/>
</dbReference>
<dbReference type="PANTHER" id="PTHR30265:SF7">
    <property type="entry name" value="TRANSCRIPTION ANTITERMINATION PROTEIN RFAH"/>
    <property type="match status" value="1"/>
</dbReference>
<dbReference type="EMBL" id="CALYLK010000136">
    <property type="protein sequence ID" value="CAH8236294.1"/>
    <property type="molecule type" value="Genomic_DNA"/>
</dbReference>
<evidence type="ECO:0000313" key="6">
    <source>
        <dbReference type="EMBL" id="CAH8236294.1"/>
    </source>
</evidence>
<reference evidence="7" key="1">
    <citation type="submission" date="2022-02" db="EMBL/GenBank/DDBJ databases">
        <title>Emergence and expansion in Europe of a Vibrio aestuarianus clonal complex pathogenic for oysters.</title>
        <authorList>
            <person name="Mesnil A."/>
            <person name="Travers M.-A."/>
        </authorList>
    </citation>
    <scope>NUCLEOTIDE SEQUENCE</scope>
    <source>
        <strain evidence="7">19_064_15T1</strain>
    </source>
</reference>
<dbReference type="SMART" id="SM00738">
    <property type="entry name" value="NGN"/>
    <property type="match status" value="1"/>
</dbReference>
<dbReference type="Gene3D" id="3.30.70.940">
    <property type="entry name" value="NusG, N-terminal domain"/>
    <property type="match status" value="1"/>
</dbReference>
<keyword evidence="9" id="KW-1185">Reference proteome</keyword>
<dbReference type="AlphaFoldDB" id="A0A7X6N8W1"/>
<dbReference type="GO" id="GO:0003677">
    <property type="term" value="F:DNA binding"/>
    <property type="evidence" value="ECO:0007669"/>
    <property type="project" value="UniProtKB-UniRule"/>
</dbReference>
<dbReference type="InterPro" id="IPR036735">
    <property type="entry name" value="NGN_dom_sf"/>
</dbReference>
<dbReference type="NCBIfam" id="NF006534">
    <property type="entry name" value="PRK09014.1"/>
    <property type="match status" value="1"/>
</dbReference>
<comment type="subunit">
    <text evidence="4">Interacts with both the nontemplate DNA and the RNA polymerase (RNAP).</text>
</comment>
<evidence type="ECO:0000313" key="8">
    <source>
        <dbReference type="Proteomes" id="UP001140978"/>
    </source>
</evidence>
<comment type="caution">
    <text evidence="7">The sequence shown here is derived from an EMBL/GenBank/DDBJ whole genome shotgun (WGS) entry which is preliminary data.</text>
</comment>
<reference evidence="6" key="2">
    <citation type="submission" date="2022-06" db="EMBL/GenBank/DDBJ databases">
        <authorList>
            <person name="Goudenege D."/>
            <person name="Le Roux F."/>
        </authorList>
    </citation>
    <scope>NUCLEOTIDE SEQUENCE</scope>
    <source>
        <strain evidence="6">12-063</strain>
    </source>
</reference>
<accession>A0A7X6N8W1</accession>